<comment type="caution">
    <text evidence="1">The sequence shown here is derived from an EMBL/GenBank/DDBJ whole genome shotgun (WGS) entry which is preliminary data.</text>
</comment>
<organism evidence="1 2">
    <name type="scientific">Mucor saturninus</name>
    <dbReference type="NCBI Taxonomy" id="64648"/>
    <lineage>
        <taxon>Eukaryota</taxon>
        <taxon>Fungi</taxon>
        <taxon>Fungi incertae sedis</taxon>
        <taxon>Mucoromycota</taxon>
        <taxon>Mucoromycotina</taxon>
        <taxon>Mucoromycetes</taxon>
        <taxon>Mucorales</taxon>
        <taxon>Mucorineae</taxon>
        <taxon>Mucoraceae</taxon>
        <taxon>Mucor</taxon>
    </lineage>
</organism>
<evidence type="ECO:0000313" key="2">
    <source>
        <dbReference type="Proteomes" id="UP000603453"/>
    </source>
</evidence>
<dbReference type="AlphaFoldDB" id="A0A8H7RG33"/>
<reference evidence="1" key="1">
    <citation type="submission" date="2020-12" db="EMBL/GenBank/DDBJ databases">
        <title>Metabolic potential, ecology and presence of endohyphal bacteria is reflected in genomic diversity of Mucoromycotina.</title>
        <authorList>
            <person name="Muszewska A."/>
            <person name="Okrasinska A."/>
            <person name="Steczkiewicz K."/>
            <person name="Drgas O."/>
            <person name="Orlowska M."/>
            <person name="Perlinska-Lenart U."/>
            <person name="Aleksandrzak-Piekarczyk T."/>
            <person name="Szatraj K."/>
            <person name="Zielenkiewicz U."/>
            <person name="Pilsyk S."/>
            <person name="Malc E."/>
            <person name="Mieczkowski P."/>
            <person name="Kruszewska J.S."/>
            <person name="Biernat P."/>
            <person name="Pawlowska J."/>
        </authorList>
    </citation>
    <scope>NUCLEOTIDE SEQUENCE</scope>
    <source>
        <strain evidence="1">WA0000017839</strain>
    </source>
</reference>
<sequence>MASSQVAGYSVSKTTPLNISVEEAVINSKRSSSFLLHMMVMMDPQQIKSNETAKDAYKECLELKDYLSEQLWSEFDTDGISAVQTALEDLSQVLSKYEMTKEMIENEWEFVDSSCCVPTC</sequence>
<proteinExistence type="predicted"/>
<dbReference type="OrthoDB" id="2364331at2759"/>
<protein>
    <submittedName>
        <fullName evidence="1">Uncharacterized protein</fullName>
    </submittedName>
</protein>
<evidence type="ECO:0000313" key="1">
    <source>
        <dbReference type="EMBL" id="KAG2209715.1"/>
    </source>
</evidence>
<accession>A0A8H7RG33</accession>
<name>A0A8H7RG33_9FUNG</name>
<keyword evidence="2" id="KW-1185">Reference proteome</keyword>
<gene>
    <name evidence="1" type="ORF">INT47_001861</name>
</gene>
<dbReference type="Proteomes" id="UP000603453">
    <property type="component" value="Unassembled WGS sequence"/>
</dbReference>
<dbReference type="EMBL" id="JAEPRD010000014">
    <property type="protein sequence ID" value="KAG2209715.1"/>
    <property type="molecule type" value="Genomic_DNA"/>
</dbReference>